<dbReference type="Gene3D" id="1.20.1500.10">
    <property type="entry name" value="YheA/YmcA-like"/>
    <property type="match status" value="1"/>
</dbReference>
<proteinExistence type="predicted"/>
<reference evidence="1 2" key="1">
    <citation type="submission" date="2019-04" db="EMBL/GenBank/DDBJ databases">
        <authorList>
            <person name="Embree M."/>
            <person name="Gaffney J.R."/>
        </authorList>
    </citation>
    <scope>NUCLEOTIDE SEQUENCE [LARGE SCALE GENOMIC DNA]</scope>
    <source>
        <strain evidence="1 2">JE7A12</strain>
    </source>
</reference>
<name>A0A4P8Y0A9_9FIRM</name>
<dbReference type="AlphaFoldDB" id="A0A4P8Y0A9"/>
<gene>
    <name evidence="1" type="ORF">E5Z56_10955</name>
</gene>
<dbReference type="Proteomes" id="UP000301475">
    <property type="component" value="Chromosome"/>
</dbReference>
<dbReference type="KEGG" id="ruj:E5Z56_10955"/>
<keyword evidence="2" id="KW-1185">Reference proteome</keyword>
<dbReference type="InterPro" id="IPR010368">
    <property type="entry name" value="Com_YlbF"/>
</dbReference>
<dbReference type="OrthoDB" id="1860383at2"/>
<sequence>MEEKIVSMAREIGKLLQEEECYAKMESERIASDADKELQDLIGEFNLKRIAINEEGMKKDRDQEKIQNFNNEMREIYGKIMQNEHMIAYNEAKSELDKIVGRVAAIITNSANGEDPETTDVHQGCSGDCSGCSSCG</sequence>
<evidence type="ECO:0000313" key="1">
    <source>
        <dbReference type="EMBL" id="QCT07840.1"/>
    </source>
</evidence>
<accession>A0A4P8Y0A9</accession>
<organism evidence="1 2">
    <name type="scientific">Ruminococcus bovis</name>
    <dbReference type="NCBI Taxonomy" id="2564099"/>
    <lineage>
        <taxon>Bacteria</taxon>
        <taxon>Bacillati</taxon>
        <taxon>Bacillota</taxon>
        <taxon>Clostridia</taxon>
        <taxon>Eubacteriales</taxon>
        <taxon>Oscillospiraceae</taxon>
        <taxon>Ruminococcus</taxon>
    </lineage>
</organism>
<dbReference type="RefSeq" id="WP_138157824.1">
    <property type="nucleotide sequence ID" value="NZ_CP039381.1"/>
</dbReference>
<evidence type="ECO:0000313" key="2">
    <source>
        <dbReference type="Proteomes" id="UP000301475"/>
    </source>
</evidence>
<protein>
    <submittedName>
        <fullName evidence="1">YlbF family regulator</fullName>
    </submittedName>
</protein>
<dbReference type="Pfam" id="PF06133">
    <property type="entry name" value="Com_YlbF"/>
    <property type="match status" value="1"/>
</dbReference>
<dbReference type="InterPro" id="IPR023378">
    <property type="entry name" value="YheA/YmcA-like_dom_sf"/>
</dbReference>
<dbReference type="SUPFAM" id="SSF158622">
    <property type="entry name" value="YheA/YmcA-like"/>
    <property type="match status" value="1"/>
</dbReference>
<dbReference type="EMBL" id="CP039381">
    <property type="protein sequence ID" value="QCT07840.1"/>
    <property type="molecule type" value="Genomic_DNA"/>
</dbReference>